<feature type="region of interest" description="Disordered" evidence="1">
    <location>
        <begin position="50"/>
        <end position="70"/>
    </location>
</feature>
<evidence type="ECO:0000313" key="4">
    <source>
        <dbReference type="Proteomes" id="UP000188879"/>
    </source>
</evidence>
<feature type="region of interest" description="Disordered" evidence="1">
    <location>
        <begin position="1"/>
        <end position="31"/>
    </location>
</feature>
<reference evidence="3 4" key="1">
    <citation type="submission" date="2016-10" db="EMBL/GenBank/DDBJ databases">
        <title>Draft Genome sequence of Roseomonas sp. strain M3.</title>
        <authorList>
            <person name="Subhash Y."/>
            <person name="Lee S."/>
        </authorList>
    </citation>
    <scope>NUCLEOTIDE SEQUENCE [LARGE SCALE GENOMIC DNA]</scope>
    <source>
        <strain evidence="3 4">M3</strain>
    </source>
</reference>
<dbReference type="EMBL" id="MLCO01000076">
    <property type="protein sequence ID" value="ONG55264.1"/>
    <property type="molecule type" value="Genomic_DNA"/>
</dbReference>
<dbReference type="AlphaFoldDB" id="A0A1V2H3L3"/>
<name>A0A1V2H3L3_9PROT</name>
<protein>
    <recommendedName>
        <fullName evidence="2">Flagellar protein FlgJ N-terminal domain-containing protein</fullName>
    </recommendedName>
</protein>
<evidence type="ECO:0000256" key="1">
    <source>
        <dbReference type="SAM" id="MobiDB-lite"/>
    </source>
</evidence>
<sequence length="117" mass="11889">MTQNAAPDRPAATPRPGPGQPAPGGAPNPGQVRRLARQLEASFAAELLRAAWPPQKEGIGGRGTGGDAFDSFMDQALGEALVARGGLGLGTALERAIAARSGGRAAMAAHPPHRLRP</sequence>
<evidence type="ECO:0000313" key="3">
    <source>
        <dbReference type="EMBL" id="ONG55264.1"/>
    </source>
</evidence>
<dbReference type="Pfam" id="PF10135">
    <property type="entry name" value="Rod-binding"/>
    <property type="match status" value="1"/>
</dbReference>
<feature type="compositionally biased region" description="Low complexity" evidence="1">
    <location>
        <begin position="1"/>
        <end position="12"/>
    </location>
</feature>
<feature type="compositionally biased region" description="Pro residues" evidence="1">
    <location>
        <begin position="13"/>
        <end position="26"/>
    </location>
</feature>
<keyword evidence="4" id="KW-1185">Reference proteome</keyword>
<dbReference type="InterPro" id="IPR019301">
    <property type="entry name" value="Flagellar_prot_FlgJ_N"/>
</dbReference>
<feature type="domain" description="Flagellar protein FlgJ N-terminal" evidence="2">
    <location>
        <begin position="53"/>
        <end position="95"/>
    </location>
</feature>
<evidence type="ECO:0000259" key="2">
    <source>
        <dbReference type="Pfam" id="PF10135"/>
    </source>
</evidence>
<dbReference type="Proteomes" id="UP000188879">
    <property type="component" value="Unassembled WGS sequence"/>
</dbReference>
<accession>A0A1V2H3L3</accession>
<gene>
    <name evidence="3" type="ORF">BKE38_09350</name>
</gene>
<organism evidence="3 4">
    <name type="scientific">Teichococcus deserti</name>
    <dbReference type="NCBI Taxonomy" id="1817963"/>
    <lineage>
        <taxon>Bacteria</taxon>
        <taxon>Pseudomonadati</taxon>
        <taxon>Pseudomonadota</taxon>
        <taxon>Alphaproteobacteria</taxon>
        <taxon>Acetobacterales</taxon>
        <taxon>Roseomonadaceae</taxon>
        <taxon>Roseomonas</taxon>
    </lineage>
</organism>
<comment type="caution">
    <text evidence="3">The sequence shown here is derived from an EMBL/GenBank/DDBJ whole genome shotgun (WGS) entry which is preliminary data.</text>
</comment>
<proteinExistence type="predicted"/>